<dbReference type="Proteomes" id="UP000031594">
    <property type="component" value="Unassembled WGS sequence"/>
</dbReference>
<organism evidence="1 2">
    <name type="scientific">Methylacidiphilum kamchatkense Kam1</name>
    <dbReference type="NCBI Taxonomy" id="1202785"/>
    <lineage>
        <taxon>Bacteria</taxon>
        <taxon>Pseudomonadati</taxon>
        <taxon>Verrucomicrobiota</taxon>
        <taxon>Methylacidiphilae</taxon>
        <taxon>Methylacidiphilales</taxon>
        <taxon>Methylacidiphilaceae</taxon>
        <taxon>Methylacidiphilum (ex Ratnadevi et al. 2023)</taxon>
    </lineage>
</organism>
<name>A0ABR4ZVV7_9BACT</name>
<comment type="caution">
    <text evidence="1">The sequence shown here is derived from an EMBL/GenBank/DDBJ whole genome shotgun (WGS) entry which is preliminary data.</text>
</comment>
<reference evidence="1 2" key="1">
    <citation type="submission" date="2014-08" db="EMBL/GenBank/DDBJ databases">
        <title>Methylacidiphilum kamchatkense strain Kam1 draft genome sequence.</title>
        <authorList>
            <person name="Birkeland N.-K."/>
            <person name="Erikstad H.A."/>
        </authorList>
    </citation>
    <scope>NUCLEOTIDE SEQUENCE [LARGE SCALE GENOMIC DNA]</scope>
    <source>
        <strain evidence="1 2">Kam1</strain>
    </source>
</reference>
<accession>A0ABR4ZVV7</accession>
<keyword evidence="2" id="KW-1185">Reference proteome</keyword>
<dbReference type="EMBL" id="JQNX01000009">
    <property type="protein sequence ID" value="KIE57876.1"/>
    <property type="molecule type" value="Genomic_DNA"/>
</dbReference>
<evidence type="ECO:0008006" key="3">
    <source>
        <dbReference type="Google" id="ProtNLM"/>
    </source>
</evidence>
<gene>
    <name evidence="1" type="ORF">A946_10480</name>
</gene>
<sequence>MVNANLRKEQLHEENLEEWLSLQFLEINPLRAYLKGIVDFHPAKKQKKSFFFFFFFEIS</sequence>
<evidence type="ECO:0000313" key="2">
    <source>
        <dbReference type="Proteomes" id="UP000031594"/>
    </source>
</evidence>
<proteinExistence type="predicted"/>
<evidence type="ECO:0000313" key="1">
    <source>
        <dbReference type="EMBL" id="KIE57876.1"/>
    </source>
</evidence>
<protein>
    <recommendedName>
        <fullName evidence="3">Tn3 transposase DDE domain-containing protein</fullName>
    </recommendedName>
</protein>